<feature type="domain" description="Large ribosomal subunit protein uL6 alpha-beta" evidence="6">
    <location>
        <begin position="95"/>
        <end position="167"/>
    </location>
</feature>
<keyword evidence="1 3" id="KW-0689">Ribosomal protein</keyword>
<comment type="caution">
    <text evidence="7">The sequence shown here is derived from an EMBL/GenBank/DDBJ whole genome shotgun (WGS) entry which is preliminary data.</text>
</comment>
<keyword evidence="3 5" id="KW-0694">RNA-binding</keyword>
<evidence type="ECO:0000259" key="6">
    <source>
        <dbReference type="Pfam" id="PF00347"/>
    </source>
</evidence>
<comment type="similarity">
    <text evidence="3 4">Belongs to the universal ribosomal protein uL6 family.</text>
</comment>
<evidence type="ECO:0000256" key="3">
    <source>
        <dbReference type="HAMAP-Rule" id="MF_01365"/>
    </source>
</evidence>
<evidence type="ECO:0000256" key="4">
    <source>
        <dbReference type="RuleBase" id="RU003869"/>
    </source>
</evidence>
<protein>
    <recommendedName>
        <fullName evidence="3">Large ribosomal subunit protein uL6</fullName>
    </recommendedName>
</protein>
<keyword evidence="2 3" id="KW-0687">Ribonucleoprotein</keyword>
<comment type="function">
    <text evidence="3 5">This protein binds to the 23S rRNA, and is important in its secondary structure. It is located near the subunit interface in the base of the L7/L12 stalk, and near the tRNA binding site of the peptidyltransferase center.</text>
</comment>
<evidence type="ECO:0000313" key="8">
    <source>
        <dbReference type="Proteomes" id="UP000177725"/>
    </source>
</evidence>
<feature type="domain" description="Large ribosomal subunit protein uL6 alpha-beta" evidence="6">
    <location>
        <begin position="11"/>
        <end position="85"/>
    </location>
</feature>
<keyword evidence="3 5" id="KW-0699">rRNA-binding</keyword>
<dbReference type="PIRSF" id="PIRSF002162">
    <property type="entry name" value="Ribosomal_L6"/>
    <property type="match status" value="1"/>
</dbReference>
<dbReference type="GO" id="GO:0019843">
    <property type="term" value="F:rRNA binding"/>
    <property type="evidence" value="ECO:0007669"/>
    <property type="project" value="UniProtKB-UniRule"/>
</dbReference>
<evidence type="ECO:0000256" key="2">
    <source>
        <dbReference type="ARBA" id="ARBA00023274"/>
    </source>
</evidence>
<dbReference type="InterPro" id="IPR000702">
    <property type="entry name" value="Ribosomal_uL6-like"/>
</dbReference>
<dbReference type="NCBIfam" id="TIGR03654">
    <property type="entry name" value="L6_bact"/>
    <property type="match status" value="1"/>
</dbReference>
<gene>
    <name evidence="3" type="primary">rplF</name>
    <name evidence="7" type="ORF">A2174_03715</name>
</gene>
<dbReference type="InterPro" id="IPR019906">
    <property type="entry name" value="Ribosomal_uL6_bac-type"/>
</dbReference>
<evidence type="ECO:0000256" key="5">
    <source>
        <dbReference type="RuleBase" id="RU003870"/>
    </source>
</evidence>
<evidence type="ECO:0000256" key="1">
    <source>
        <dbReference type="ARBA" id="ARBA00022980"/>
    </source>
</evidence>
<dbReference type="PANTHER" id="PTHR11655">
    <property type="entry name" value="60S/50S RIBOSOMAL PROTEIN L6/L9"/>
    <property type="match status" value="1"/>
</dbReference>
<evidence type="ECO:0000313" key="7">
    <source>
        <dbReference type="EMBL" id="OGZ34341.1"/>
    </source>
</evidence>
<dbReference type="PANTHER" id="PTHR11655:SF14">
    <property type="entry name" value="LARGE RIBOSOMAL SUBUNIT PROTEIN UL6M"/>
    <property type="match status" value="1"/>
</dbReference>
<dbReference type="Pfam" id="PF00347">
    <property type="entry name" value="Ribosomal_L6"/>
    <property type="match status" value="2"/>
</dbReference>
<dbReference type="PRINTS" id="PR00059">
    <property type="entry name" value="RIBOSOMALL6"/>
</dbReference>
<dbReference type="GO" id="GO:0003735">
    <property type="term" value="F:structural constituent of ribosome"/>
    <property type="evidence" value="ECO:0007669"/>
    <property type="project" value="UniProtKB-UniRule"/>
</dbReference>
<dbReference type="Gene3D" id="3.90.930.12">
    <property type="entry name" value="Ribosomal protein L6, alpha-beta domain"/>
    <property type="match status" value="2"/>
</dbReference>
<comment type="subunit">
    <text evidence="3">Part of the 50S ribosomal subunit.</text>
</comment>
<dbReference type="PROSITE" id="PS00525">
    <property type="entry name" value="RIBOSOMAL_L6_1"/>
    <property type="match status" value="1"/>
</dbReference>
<accession>A0A1G2F9W2</accession>
<dbReference type="SUPFAM" id="SSF56053">
    <property type="entry name" value="Ribosomal protein L6"/>
    <property type="match status" value="2"/>
</dbReference>
<dbReference type="InterPro" id="IPR020040">
    <property type="entry name" value="Ribosomal_uL6_a/b-dom"/>
</dbReference>
<dbReference type="HAMAP" id="MF_01365_B">
    <property type="entry name" value="Ribosomal_uL6_B"/>
    <property type="match status" value="1"/>
</dbReference>
<name>A0A1G2F9W2_9BACT</name>
<dbReference type="InterPro" id="IPR036789">
    <property type="entry name" value="Ribosomal_uL6-like_a/b-dom_sf"/>
</dbReference>
<dbReference type="GO" id="GO:0002181">
    <property type="term" value="P:cytoplasmic translation"/>
    <property type="evidence" value="ECO:0007669"/>
    <property type="project" value="TreeGrafter"/>
</dbReference>
<dbReference type="Proteomes" id="UP000177725">
    <property type="component" value="Unassembled WGS sequence"/>
</dbReference>
<dbReference type="GO" id="GO:0022625">
    <property type="term" value="C:cytosolic large ribosomal subunit"/>
    <property type="evidence" value="ECO:0007669"/>
    <property type="project" value="UniProtKB-UniRule"/>
</dbReference>
<dbReference type="EMBL" id="MHMV01000027">
    <property type="protein sequence ID" value="OGZ34341.1"/>
    <property type="molecule type" value="Genomic_DNA"/>
</dbReference>
<dbReference type="AlphaFoldDB" id="A0A1G2F9W2"/>
<sequence>MSRIGKQPINIPDKVEVKIEGGFIIVKGSKGELKRQLPLKIQAKIEDGKILMSPVSGADLSDKKIMSLWGLARSLVFNMVKGVSENYEKKLEFEGIGWRVALQGGKLVLNVGFSHQIEIEPPKGIEFKVEKNVITVFGPDKEQVGQVAADIRARKKPEPYKGKGIRYQGEIIKIKAGKKAVSTEM</sequence>
<dbReference type="InterPro" id="IPR002358">
    <property type="entry name" value="Ribosomal_uL6_CS"/>
</dbReference>
<proteinExistence type="inferred from homology"/>
<organism evidence="7 8">
    <name type="scientific">Candidatus Portnoybacteria bacterium RBG_13_41_18</name>
    <dbReference type="NCBI Taxonomy" id="1801991"/>
    <lineage>
        <taxon>Bacteria</taxon>
        <taxon>Candidatus Portnoyibacteriota</taxon>
    </lineage>
</organism>
<reference evidence="7 8" key="1">
    <citation type="journal article" date="2016" name="Nat. Commun.">
        <title>Thousands of microbial genomes shed light on interconnected biogeochemical processes in an aquifer system.</title>
        <authorList>
            <person name="Anantharaman K."/>
            <person name="Brown C.T."/>
            <person name="Hug L.A."/>
            <person name="Sharon I."/>
            <person name="Castelle C.J."/>
            <person name="Probst A.J."/>
            <person name="Thomas B.C."/>
            <person name="Singh A."/>
            <person name="Wilkins M.J."/>
            <person name="Karaoz U."/>
            <person name="Brodie E.L."/>
            <person name="Williams K.H."/>
            <person name="Hubbard S.S."/>
            <person name="Banfield J.F."/>
        </authorList>
    </citation>
    <scope>NUCLEOTIDE SEQUENCE [LARGE SCALE GENOMIC DNA]</scope>
</reference>